<dbReference type="SFLD" id="SFLDS00029">
    <property type="entry name" value="Radical_SAM"/>
    <property type="match status" value="1"/>
</dbReference>
<evidence type="ECO:0000256" key="2">
    <source>
        <dbReference type="ARBA" id="ARBA00022691"/>
    </source>
</evidence>
<dbReference type="PROSITE" id="PS51918">
    <property type="entry name" value="RADICAL_SAM"/>
    <property type="match status" value="1"/>
</dbReference>
<dbReference type="InterPro" id="IPR058240">
    <property type="entry name" value="rSAM_sf"/>
</dbReference>
<dbReference type="PANTHER" id="PTHR43409:SF4">
    <property type="entry name" value="RADICAL SAM SUPERFAMILY PROTEIN"/>
    <property type="match status" value="1"/>
</dbReference>
<reference evidence="7" key="1">
    <citation type="journal article" date="2015" name="Proc. Natl. Acad. Sci. U.S.A.">
        <title>Networks of energetic and metabolic interactions define dynamics in microbial communities.</title>
        <authorList>
            <person name="Embree M."/>
            <person name="Liu J.K."/>
            <person name="Al-Bassam M.M."/>
            <person name="Zengler K."/>
        </authorList>
    </citation>
    <scope>NUCLEOTIDE SEQUENCE</scope>
</reference>
<dbReference type="GO" id="GO:0003824">
    <property type="term" value="F:catalytic activity"/>
    <property type="evidence" value="ECO:0007669"/>
    <property type="project" value="InterPro"/>
</dbReference>
<dbReference type="CDD" id="cd01335">
    <property type="entry name" value="Radical_SAM"/>
    <property type="match status" value="1"/>
</dbReference>
<keyword evidence="3" id="KW-0479">Metal-binding</keyword>
<dbReference type="EMBL" id="LNQE01001907">
    <property type="protein sequence ID" value="KUG02850.1"/>
    <property type="molecule type" value="Genomic_DNA"/>
</dbReference>
<dbReference type="SMART" id="SM00729">
    <property type="entry name" value="Elp3"/>
    <property type="match status" value="1"/>
</dbReference>
<gene>
    <name evidence="7" type="ORF">ASZ90_019783</name>
</gene>
<sequence length="292" mass="33573">MRYEGNVFRPPSEARSYILQCTVGCSHNRCTFCNMYKDKKYRVRELEEIMADIRMAKLYYHDVEKVFLADGDALAMETSDLLQILTALYQSFPSLKHVGIYASPDSILNKSVEELTEMKNHGLTIAYLGVETGDEELLKDIRKGVTYEEMVAAGKRIRESGILLSVTILLGLAGRTPKAVDHALNTAKICNEINPDYIAALTLMLTPKTELYRRMQKGEFELPEPFEILEELRIIIENLDVQDSEFRSNHASNYLPIKGRLPEDKKEILELIDQIIKRKDRNYLRPDYMRGL</sequence>
<dbReference type="PANTHER" id="PTHR43409">
    <property type="entry name" value="ANAEROBIC MAGNESIUM-PROTOPORPHYRIN IX MONOMETHYL ESTER CYCLASE-RELATED"/>
    <property type="match status" value="1"/>
</dbReference>
<dbReference type="GO" id="GO:0046872">
    <property type="term" value="F:metal ion binding"/>
    <property type="evidence" value="ECO:0007669"/>
    <property type="project" value="UniProtKB-KW"/>
</dbReference>
<comment type="caution">
    <text evidence="7">The sequence shown here is derived from an EMBL/GenBank/DDBJ whole genome shotgun (WGS) entry which is preliminary data.</text>
</comment>
<organism evidence="7">
    <name type="scientific">hydrocarbon metagenome</name>
    <dbReference type="NCBI Taxonomy" id="938273"/>
    <lineage>
        <taxon>unclassified sequences</taxon>
        <taxon>metagenomes</taxon>
        <taxon>ecological metagenomes</taxon>
    </lineage>
</organism>
<dbReference type="InterPro" id="IPR006638">
    <property type="entry name" value="Elp3/MiaA/NifB-like_rSAM"/>
</dbReference>
<keyword evidence="5" id="KW-0411">Iron-sulfur</keyword>
<evidence type="ECO:0000256" key="1">
    <source>
        <dbReference type="ARBA" id="ARBA00001966"/>
    </source>
</evidence>
<dbReference type="SFLD" id="SFLDG01095">
    <property type="entry name" value="Uncharacterised_Radical_SAM_Su"/>
    <property type="match status" value="1"/>
</dbReference>
<keyword evidence="4" id="KW-0408">Iron</keyword>
<proteinExistence type="predicted"/>
<dbReference type="Pfam" id="PF04055">
    <property type="entry name" value="Radical_SAM"/>
    <property type="match status" value="1"/>
</dbReference>
<dbReference type="SUPFAM" id="SSF102114">
    <property type="entry name" value="Radical SAM enzymes"/>
    <property type="match status" value="1"/>
</dbReference>
<dbReference type="InterPro" id="IPR013785">
    <property type="entry name" value="Aldolase_TIM"/>
</dbReference>
<evidence type="ECO:0000313" key="7">
    <source>
        <dbReference type="EMBL" id="KUG02850.1"/>
    </source>
</evidence>
<evidence type="ECO:0000256" key="5">
    <source>
        <dbReference type="ARBA" id="ARBA00023014"/>
    </source>
</evidence>
<evidence type="ECO:0000256" key="4">
    <source>
        <dbReference type="ARBA" id="ARBA00023004"/>
    </source>
</evidence>
<evidence type="ECO:0000259" key="6">
    <source>
        <dbReference type="PROSITE" id="PS51918"/>
    </source>
</evidence>
<name>A0A0W8E2J2_9ZZZZ</name>
<evidence type="ECO:0000256" key="3">
    <source>
        <dbReference type="ARBA" id="ARBA00022723"/>
    </source>
</evidence>
<dbReference type="Gene3D" id="3.20.20.70">
    <property type="entry name" value="Aldolase class I"/>
    <property type="match status" value="1"/>
</dbReference>
<dbReference type="InterPro" id="IPR007197">
    <property type="entry name" value="rSAM"/>
</dbReference>
<feature type="domain" description="Radical SAM core" evidence="6">
    <location>
        <begin position="9"/>
        <end position="240"/>
    </location>
</feature>
<accession>A0A0W8E2J2</accession>
<dbReference type="AlphaFoldDB" id="A0A0W8E2J2"/>
<comment type="cofactor">
    <cofactor evidence="1">
        <name>[4Fe-4S] cluster</name>
        <dbReference type="ChEBI" id="CHEBI:49883"/>
    </cofactor>
</comment>
<dbReference type="InterPro" id="IPR051198">
    <property type="entry name" value="BchE-like"/>
</dbReference>
<dbReference type="SFLD" id="SFLDG01082">
    <property type="entry name" value="B12-binding_domain_containing"/>
    <property type="match status" value="1"/>
</dbReference>
<protein>
    <submittedName>
        <fullName evidence="7">Putative oxygen-independent coproporphyrinogen iii oxidase</fullName>
    </submittedName>
</protein>
<keyword evidence="2" id="KW-0949">S-adenosyl-L-methionine</keyword>
<dbReference type="GO" id="GO:0051536">
    <property type="term" value="F:iron-sulfur cluster binding"/>
    <property type="evidence" value="ECO:0007669"/>
    <property type="project" value="UniProtKB-KW"/>
</dbReference>